<protein>
    <recommendedName>
        <fullName evidence="4">Inhibitor I9 domain-containing protein</fullName>
    </recommendedName>
</protein>
<comment type="similarity">
    <text evidence="1">Belongs to the peptidase S8 family.</text>
</comment>
<feature type="domain" description="Inhibitor I9" evidence="4">
    <location>
        <begin position="38"/>
        <end position="115"/>
    </location>
</feature>
<dbReference type="Gene3D" id="3.30.70.80">
    <property type="entry name" value="Peptidase S8 propeptide/proteinase inhibitor I9"/>
    <property type="match status" value="1"/>
</dbReference>
<dbReference type="GO" id="GO:0006508">
    <property type="term" value="P:proteolysis"/>
    <property type="evidence" value="ECO:0007669"/>
    <property type="project" value="InterPro"/>
</dbReference>
<dbReference type="PANTHER" id="PTHR10795">
    <property type="entry name" value="PROPROTEIN CONVERTASE SUBTILISIN/KEXIN"/>
    <property type="match status" value="1"/>
</dbReference>
<dbReference type="InterPro" id="IPR010259">
    <property type="entry name" value="S8pro/Inhibitor_I9"/>
</dbReference>
<dbReference type="InterPro" id="IPR045051">
    <property type="entry name" value="SBT"/>
</dbReference>
<dbReference type="InterPro" id="IPR037045">
    <property type="entry name" value="S8pro/Inhibitor_I9_sf"/>
</dbReference>
<dbReference type="InterPro" id="IPR036852">
    <property type="entry name" value="Peptidase_S8/S53_dom_sf"/>
</dbReference>
<name>A0A6V7PPI0_ANACO</name>
<evidence type="ECO:0000313" key="5">
    <source>
        <dbReference type="EMBL" id="CAD1832772.1"/>
    </source>
</evidence>
<organism evidence="5">
    <name type="scientific">Ananas comosus var. bracteatus</name>
    <name type="common">red pineapple</name>
    <dbReference type="NCBI Taxonomy" id="296719"/>
    <lineage>
        <taxon>Eukaryota</taxon>
        <taxon>Viridiplantae</taxon>
        <taxon>Streptophyta</taxon>
        <taxon>Embryophyta</taxon>
        <taxon>Tracheophyta</taxon>
        <taxon>Spermatophyta</taxon>
        <taxon>Magnoliopsida</taxon>
        <taxon>Liliopsida</taxon>
        <taxon>Poales</taxon>
        <taxon>Bromeliaceae</taxon>
        <taxon>Bromelioideae</taxon>
        <taxon>Ananas</taxon>
    </lineage>
</organism>
<dbReference type="EMBL" id="LR862150">
    <property type="protein sequence ID" value="CAD1832772.1"/>
    <property type="molecule type" value="Genomic_DNA"/>
</dbReference>
<evidence type="ECO:0000256" key="2">
    <source>
        <dbReference type="ARBA" id="ARBA00022729"/>
    </source>
</evidence>
<dbReference type="SUPFAM" id="SSF52743">
    <property type="entry name" value="Subtilisin-like"/>
    <property type="match status" value="1"/>
</dbReference>
<evidence type="ECO:0000259" key="4">
    <source>
        <dbReference type="Pfam" id="PF05922"/>
    </source>
</evidence>
<dbReference type="AlphaFoldDB" id="A0A6V7PPI0"/>
<evidence type="ECO:0000256" key="1">
    <source>
        <dbReference type="ARBA" id="ARBA00011073"/>
    </source>
</evidence>
<keyword evidence="2 3" id="KW-0732">Signal</keyword>
<dbReference type="FunFam" id="3.30.70.80:FF:000003">
    <property type="entry name" value="Subtilisin-like protease SBT1.9"/>
    <property type="match status" value="1"/>
</dbReference>
<dbReference type="Pfam" id="PF05922">
    <property type="entry name" value="Inhibitor_I9"/>
    <property type="match status" value="1"/>
</dbReference>
<reference evidence="5" key="1">
    <citation type="submission" date="2020-07" db="EMBL/GenBank/DDBJ databases">
        <authorList>
            <person name="Lin J."/>
        </authorList>
    </citation>
    <scope>NUCLEOTIDE SEQUENCE</scope>
</reference>
<feature type="signal peptide" evidence="3">
    <location>
        <begin position="1"/>
        <end position="24"/>
    </location>
</feature>
<gene>
    <name evidence="5" type="ORF">CB5_LOCUS15983</name>
</gene>
<dbReference type="GO" id="GO:0004252">
    <property type="term" value="F:serine-type endopeptidase activity"/>
    <property type="evidence" value="ECO:0007669"/>
    <property type="project" value="InterPro"/>
</dbReference>
<accession>A0A6V7PPI0</accession>
<dbReference type="Gene3D" id="3.40.50.200">
    <property type="entry name" value="Peptidase S8/S53 domain"/>
    <property type="match status" value="1"/>
</dbReference>
<proteinExistence type="inferred from homology"/>
<evidence type="ECO:0000256" key="3">
    <source>
        <dbReference type="SAM" id="SignalP"/>
    </source>
</evidence>
<feature type="chain" id="PRO_5027722920" description="Inhibitor I9 domain-containing protein" evidence="3">
    <location>
        <begin position="25"/>
        <end position="169"/>
    </location>
</feature>
<sequence length="169" mass="18206">MALPIHALLLGTCLVFSILRLSAAAAAAAAVSAVGRSTYIVHMDKSAMPATFSDHREWYAATLASVKASADAPSLVYAYDDAFHGFSALLSEDELRSLRRSPGFVSAYADRQATLDTTYTYRFLSLDPSSGLWSASKLGEDVIVGMIDTGIWPESRSFIDAGYSEVPKR</sequence>